<name>A0A6G1G3Q7_9PEZI</name>
<accession>A0A6G1G3Q7</accession>
<evidence type="ECO:0000313" key="3">
    <source>
        <dbReference type="RefSeq" id="XP_033534181.1"/>
    </source>
</evidence>
<dbReference type="RefSeq" id="XP_033534181.1">
    <property type="nucleotide sequence ID" value="XM_033675340.1"/>
</dbReference>
<proteinExistence type="predicted"/>
<keyword evidence="2" id="KW-1185">Reference proteome</keyword>
<dbReference type="AlphaFoldDB" id="A0A6G1G3Q7"/>
<reference evidence="3" key="2">
    <citation type="submission" date="2020-04" db="EMBL/GenBank/DDBJ databases">
        <authorList>
            <consortium name="NCBI Genome Project"/>
        </authorList>
    </citation>
    <scope>NUCLEOTIDE SEQUENCE</scope>
    <source>
        <strain evidence="3">CBS 781.70</strain>
    </source>
</reference>
<dbReference type="GeneID" id="54415910"/>
<evidence type="ECO:0000313" key="2">
    <source>
        <dbReference type="Proteomes" id="UP000504638"/>
    </source>
</evidence>
<dbReference type="Proteomes" id="UP000504638">
    <property type="component" value="Unplaced"/>
</dbReference>
<dbReference type="EMBL" id="ML975157">
    <property type="protein sequence ID" value="KAF1812550.1"/>
    <property type="molecule type" value="Genomic_DNA"/>
</dbReference>
<gene>
    <name evidence="1 3" type="ORF">P152DRAFT_342601</name>
</gene>
<sequence length="197" mass="21320">MALLVLPSEFVAAIMKDVLDTIGLREGTKLRVVCRQFNVFMLNAIYALPAFEGEHEPGLKFFRRDCTMSVRMTAGLILTRMRTGNSMNRPLCFAIKQAVAILTDVPHQTAGTPHTTYFEALATAAARAIPLPRIVRLLSPDCGIKIEPEGSINDAIIAAIYAGNSGLVECLLGRCRTLSAKTQFFGEFLSAAASIGS</sequence>
<organism evidence="1">
    <name type="scientific">Eremomyces bilateralis CBS 781.70</name>
    <dbReference type="NCBI Taxonomy" id="1392243"/>
    <lineage>
        <taxon>Eukaryota</taxon>
        <taxon>Fungi</taxon>
        <taxon>Dikarya</taxon>
        <taxon>Ascomycota</taxon>
        <taxon>Pezizomycotina</taxon>
        <taxon>Dothideomycetes</taxon>
        <taxon>Dothideomycetes incertae sedis</taxon>
        <taxon>Eremomycetales</taxon>
        <taxon>Eremomycetaceae</taxon>
        <taxon>Eremomyces</taxon>
    </lineage>
</organism>
<protein>
    <submittedName>
        <fullName evidence="1 3">Uncharacterized protein</fullName>
    </submittedName>
</protein>
<reference evidence="3" key="3">
    <citation type="submission" date="2025-04" db="UniProtKB">
        <authorList>
            <consortium name="RefSeq"/>
        </authorList>
    </citation>
    <scope>IDENTIFICATION</scope>
    <source>
        <strain evidence="3">CBS 781.70</strain>
    </source>
</reference>
<reference evidence="1 3" key="1">
    <citation type="submission" date="2020-01" db="EMBL/GenBank/DDBJ databases">
        <authorList>
            <consortium name="DOE Joint Genome Institute"/>
            <person name="Haridas S."/>
            <person name="Albert R."/>
            <person name="Binder M."/>
            <person name="Bloem J."/>
            <person name="Labutti K."/>
            <person name="Salamov A."/>
            <person name="Andreopoulos B."/>
            <person name="Baker S.E."/>
            <person name="Barry K."/>
            <person name="Bills G."/>
            <person name="Bluhm B.H."/>
            <person name="Cannon C."/>
            <person name="Castanera R."/>
            <person name="Culley D.E."/>
            <person name="Daum C."/>
            <person name="Ezra D."/>
            <person name="Gonzalez J.B."/>
            <person name="Henrissat B."/>
            <person name="Kuo A."/>
            <person name="Liang C."/>
            <person name="Lipzen A."/>
            <person name="Lutzoni F."/>
            <person name="Magnuson J."/>
            <person name="Mondo S."/>
            <person name="Nolan M."/>
            <person name="Ohm R."/>
            <person name="Pangilinan J."/>
            <person name="Park H.-J."/>
            <person name="Ramirez L."/>
            <person name="Alfaro M."/>
            <person name="Sun H."/>
            <person name="Tritt A."/>
            <person name="Yoshinaga Y."/>
            <person name="Zwiers L.-H."/>
            <person name="Turgeon B.G."/>
            <person name="Goodwin S.B."/>
            <person name="Spatafora J.W."/>
            <person name="Crous P.W."/>
            <person name="Grigoriev I.V."/>
        </authorList>
    </citation>
    <scope>NUCLEOTIDE SEQUENCE</scope>
    <source>
        <strain evidence="1 3">CBS 781.70</strain>
    </source>
</reference>
<evidence type="ECO:0000313" key="1">
    <source>
        <dbReference type="EMBL" id="KAF1812550.1"/>
    </source>
</evidence>